<name>A0A3S2P4H1_ORYJA</name>
<protein>
    <submittedName>
        <fullName evidence="2">Uncharacterized protein</fullName>
    </submittedName>
</protein>
<keyword evidence="1" id="KW-1133">Transmembrane helix</keyword>
<accession>A0A3S2P4H1</accession>
<organism evidence="2 3">
    <name type="scientific">Oryzias javanicus</name>
    <name type="common">Javanese ricefish</name>
    <name type="synonym">Aplocheilus javanicus</name>
    <dbReference type="NCBI Taxonomy" id="123683"/>
    <lineage>
        <taxon>Eukaryota</taxon>
        <taxon>Metazoa</taxon>
        <taxon>Chordata</taxon>
        <taxon>Craniata</taxon>
        <taxon>Vertebrata</taxon>
        <taxon>Euteleostomi</taxon>
        <taxon>Actinopterygii</taxon>
        <taxon>Neopterygii</taxon>
        <taxon>Teleostei</taxon>
        <taxon>Neoteleostei</taxon>
        <taxon>Acanthomorphata</taxon>
        <taxon>Ovalentaria</taxon>
        <taxon>Atherinomorphae</taxon>
        <taxon>Beloniformes</taxon>
        <taxon>Adrianichthyidae</taxon>
        <taxon>Oryziinae</taxon>
        <taxon>Oryzias</taxon>
    </lineage>
</organism>
<dbReference type="AlphaFoldDB" id="A0A3S2P4H1"/>
<evidence type="ECO:0000256" key="1">
    <source>
        <dbReference type="SAM" id="Phobius"/>
    </source>
</evidence>
<proteinExistence type="predicted"/>
<dbReference type="Proteomes" id="UP000283210">
    <property type="component" value="Chromosome 14"/>
</dbReference>
<feature type="transmembrane region" description="Helical" evidence="1">
    <location>
        <begin position="26"/>
        <end position="48"/>
    </location>
</feature>
<keyword evidence="1" id="KW-0812">Transmembrane</keyword>
<evidence type="ECO:0000313" key="3">
    <source>
        <dbReference type="Proteomes" id="UP000283210"/>
    </source>
</evidence>
<reference evidence="2 3" key="2">
    <citation type="submission" date="2019-01" db="EMBL/GenBank/DDBJ databases">
        <title>A chromosome length genome reference of the Java medaka (oryzias javanicus).</title>
        <authorList>
            <person name="Herpin A."/>
            <person name="Takehana Y."/>
            <person name="Naruse K."/>
            <person name="Ansai S."/>
            <person name="Kawaguchi M."/>
        </authorList>
    </citation>
    <scope>NUCLEOTIDE SEQUENCE [LARGE SCALE GENOMIC DNA]</scope>
    <source>
        <strain evidence="2">RS831</strain>
        <tissue evidence="2">Whole body</tissue>
    </source>
</reference>
<reference evidence="2 3" key="1">
    <citation type="submission" date="2018-11" db="EMBL/GenBank/DDBJ databases">
        <authorList>
            <person name="Lopez-Roques C."/>
            <person name="Donnadieu C."/>
            <person name="Bouchez O."/>
            <person name="Klopp C."/>
            <person name="Cabau C."/>
            <person name="Zahm M."/>
        </authorList>
    </citation>
    <scope>NUCLEOTIDE SEQUENCE [LARGE SCALE GENOMIC DNA]</scope>
    <source>
        <strain evidence="2">RS831</strain>
        <tissue evidence="2">Whole body</tissue>
    </source>
</reference>
<dbReference type="EMBL" id="CM012450">
    <property type="protein sequence ID" value="RVE64155.1"/>
    <property type="molecule type" value="Genomic_DNA"/>
</dbReference>
<evidence type="ECO:0000313" key="2">
    <source>
        <dbReference type="EMBL" id="RVE64155.1"/>
    </source>
</evidence>
<gene>
    <name evidence="2" type="ORF">OJAV_G00143400</name>
</gene>
<keyword evidence="3" id="KW-1185">Reference proteome</keyword>
<keyword evidence="1" id="KW-0472">Membrane</keyword>
<sequence>MCTGDHNGCYPLIVIFFKSTRDNERLHVVLAVGLRLLFTGVASVALLLSHNALPKAVVYVKQARITTTPSTPNYSIKLGSFCSL</sequence>